<reference evidence="1" key="1">
    <citation type="journal article" date="2020" name="bioRxiv">
        <title>Hybrid origin of Populus tomentosa Carr. identified through genome sequencing and phylogenomic analysis.</title>
        <authorList>
            <person name="An X."/>
            <person name="Gao K."/>
            <person name="Chen Z."/>
            <person name="Li J."/>
            <person name="Yang X."/>
            <person name="Yang X."/>
            <person name="Zhou J."/>
            <person name="Guo T."/>
            <person name="Zhao T."/>
            <person name="Huang S."/>
            <person name="Miao D."/>
            <person name="Khan W.U."/>
            <person name="Rao P."/>
            <person name="Ye M."/>
            <person name="Lei B."/>
            <person name="Liao W."/>
            <person name="Wang J."/>
            <person name="Ji L."/>
            <person name="Li Y."/>
            <person name="Guo B."/>
            <person name="Mustafa N.S."/>
            <person name="Li S."/>
            <person name="Yun Q."/>
            <person name="Keller S.R."/>
            <person name="Mao J."/>
            <person name="Zhang R."/>
            <person name="Strauss S.H."/>
        </authorList>
    </citation>
    <scope>NUCLEOTIDE SEQUENCE</scope>
    <source>
        <strain evidence="1">GM15</strain>
        <tissue evidence="1">Leaf</tissue>
    </source>
</reference>
<proteinExistence type="predicted"/>
<gene>
    <name evidence="1" type="ORF">POTOM_010663</name>
</gene>
<evidence type="ECO:0000313" key="2">
    <source>
        <dbReference type="Proteomes" id="UP000886885"/>
    </source>
</evidence>
<sequence length="93" mass="10619">MYQYWILVIRNGLSLNAWDETRFTFLACITSHLLLPSSAARHFQNAVADSVWSAARTEKEEEILMDSTSPQHRLCNKGKDIESFNGVDVQDDD</sequence>
<name>A0A8X8AAT2_POPTO</name>
<dbReference type="AlphaFoldDB" id="A0A8X8AAT2"/>
<comment type="caution">
    <text evidence="1">The sequence shown here is derived from an EMBL/GenBank/DDBJ whole genome shotgun (WGS) entry which is preliminary data.</text>
</comment>
<evidence type="ECO:0000313" key="1">
    <source>
        <dbReference type="EMBL" id="KAG6784949.1"/>
    </source>
</evidence>
<dbReference type="Proteomes" id="UP000886885">
    <property type="component" value="Chromosome 2D"/>
</dbReference>
<accession>A0A8X8AAT2</accession>
<organism evidence="1 2">
    <name type="scientific">Populus tomentosa</name>
    <name type="common">Chinese white poplar</name>
    <dbReference type="NCBI Taxonomy" id="118781"/>
    <lineage>
        <taxon>Eukaryota</taxon>
        <taxon>Viridiplantae</taxon>
        <taxon>Streptophyta</taxon>
        <taxon>Embryophyta</taxon>
        <taxon>Tracheophyta</taxon>
        <taxon>Spermatophyta</taxon>
        <taxon>Magnoliopsida</taxon>
        <taxon>eudicotyledons</taxon>
        <taxon>Gunneridae</taxon>
        <taxon>Pentapetalae</taxon>
        <taxon>rosids</taxon>
        <taxon>fabids</taxon>
        <taxon>Malpighiales</taxon>
        <taxon>Salicaceae</taxon>
        <taxon>Saliceae</taxon>
        <taxon>Populus</taxon>
    </lineage>
</organism>
<dbReference type="EMBL" id="JAAWWB010000004">
    <property type="protein sequence ID" value="KAG6784949.1"/>
    <property type="molecule type" value="Genomic_DNA"/>
</dbReference>
<protein>
    <submittedName>
        <fullName evidence="1">Uncharacterized protein</fullName>
    </submittedName>
</protein>
<keyword evidence="2" id="KW-1185">Reference proteome</keyword>